<dbReference type="AlphaFoldDB" id="A0A8E1W989"/>
<comment type="caution">
    <text evidence="2">The sequence shown here is derived from an EMBL/GenBank/DDBJ whole genome shotgun (WGS) entry which is preliminary data.</text>
</comment>
<dbReference type="Proteomes" id="UP000550260">
    <property type="component" value="Unassembled WGS sequence"/>
</dbReference>
<dbReference type="PANTHER" id="PTHR37809">
    <property type="entry name" value="RIBOSOMAL PROTEIN S12 METHYLTHIOTRANSFERASE ACCESSORY FACTOR YCAO"/>
    <property type="match status" value="1"/>
</dbReference>
<feature type="domain" description="YcaO" evidence="1">
    <location>
        <begin position="56"/>
        <end position="409"/>
    </location>
</feature>
<dbReference type="PROSITE" id="PS51664">
    <property type="entry name" value="YCAO"/>
    <property type="match status" value="1"/>
</dbReference>
<reference evidence="2 3" key="1">
    <citation type="submission" date="2020-08" db="EMBL/GenBank/DDBJ databases">
        <title>Amycolatopsis echigonensis JCM 21831.</title>
        <authorList>
            <person name="Tedsree N."/>
            <person name="Kuncharoen N."/>
            <person name="Likhitwitayawuid K."/>
            <person name="Tanasupawat S."/>
        </authorList>
    </citation>
    <scope>NUCLEOTIDE SEQUENCE [LARGE SCALE GENOMIC DNA]</scope>
    <source>
        <strain evidence="2 3">JCM 21831</strain>
    </source>
</reference>
<evidence type="ECO:0000259" key="1">
    <source>
        <dbReference type="PROSITE" id="PS51664"/>
    </source>
</evidence>
<dbReference type="RefSeq" id="WP_183127296.1">
    <property type="nucleotide sequence ID" value="NZ_JACJHR010000122.1"/>
</dbReference>
<dbReference type="EMBL" id="JACJHR010000122">
    <property type="protein sequence ID" value="MBB2505790.1"/>
    <property type="molecule type" value="Genomic_DNA"/>
</dbReference>
<dbReference type="InterPro" id="IPR003776">
    <property type="entry name" value="YcaO-like_dom"/>
</dbReference>
<name>A0A8E1W989_9PSEU</name>
<dbReference type="PANTHER" id="PTHR37809:SF1">
    <property type="entry name" value="RIBOSOMAL PROTEIN S12 METHYLTHIOTRANSFERASE ACCESSORY FACTOR YCAO"/>
    <property type="match status" value="1"/>
</dbReference>
<organism evidence="2 3">
    <name type="scientific">Amycolatopsis echigonensis</name>
    <dbReference type="NCBI Taxonomy" id="2576905"/>
    <lineage>
        <taxon>Bacteria</taxon>
        <taxon>Bacillati</taxon>
        <taxon>Actinomycetota</taxon>
        <taxon>Actinomycetes</taxon>
        <taxon>Pseudonocardiales</taxon>
        <taxon>Pseudonocardiaceae</taxon>
        <taxon>Amycolatopsis</taxon>
    </lineage>
</organism>
<evidence type="ECO:0000313" key="3">
    <source>
        <dbReference type="Proteomes" id="UP000550260"/>
    </source>
</evidence>
<sequence length="409" mass="43700">MLDLIKTLDPANGLARGWQIRPPDPGLPLWSLAVDIGGLAARGQAVDEYPLHTVGAFGVSRADTMTRAAGEAVERYALFPARPGPAAVTASAVELGPAGLDFAGYALGDPAVRDQRMRWYEGHWLETGRPVWVPAALVDYPLHDLSFDPTPSGAAAGPTLDFAVRGGLVEVIERDAVGVAWAAERALGEFDVEQEIAAARPTADWRHLTRLYRAALGQGLRPRLIRVPTLPGFHGVMAAVLDGDALAAVGAKAHENLGRALLIALQESLQIREALTRLRDDWGGVADAPDVVHDDMDRARLWLTEAATTELKRRLRDVPPVRPGAASQPPLALDELVAAVAADGGSPVAVDLTARLPEAHRAMGWHAAKVIVAGYQSLRMDERHQFTWQRARLAAAGAAVPGSFPHPLI</sequence>
<proteinExistence type="predicted"/>
<gene>
    <name evidence="2" type="ORF">H5411_42570</name>
</gene>
<dbReference type="Gene3D" id="3.30.1330.230">
    <property type="match status" value="1"/>
</dbReference>
<protein>
    <submittedName>
        <fullName evidence="2">YcaO-like family protein</fullName>
    </submittedName>
</protein>
<evidence type="ECO:0000313" key="2">
    <source>
        <dbReference type="EMBL" id="MBB2505790.1"/>
    </source>
</evidence>
<accession>A0A8E1W989</accession>
<dbReference type="Pfam" id="PF02624">
    <property type="entry name" value="YcaO"/>
    <property type="match status" value="1"/>
</dbReference>